<organism evidence="1 2">
    <name type="scientific">Pipistrellus kuhlii</name>
    <name type="common">Kuhl's pipistrelle</name>
    <dbReference type="NCBI Taxonomy" id="59472"/>
    <lineage>
        <taxon>Eukaryota</taxon>
        <taxon>Metazoa</taxon>
        <taxon>Chordata</taxon>
        <taxon>Craniata</taxon>
        <taxon>Vertebrata</taxon>
        <taxon>Euteleostomi</taxon>
        <taxon>Mammalia</taxon>
        <taxon>Eutheria</taxon>
        <taxon>Laurasiatheria</taxon>
        <taxon>Chiroptera</taxon>
        <taxon>Yangochiroptera</taxon>
        <taxon>Vespertilionidae</taxon>
        <taxon>Pipistrellus</taxon>
    </lineage>
</organism>
<dbReference type="EMBL" id="JACAGB010000015">
    <property type="protein sequence ID" value="KAF6322478.1"/>
    <property type="molecule type" value="Genomic_DNA"/>
</dbReference>
<keyword evidence="2" id="KW-1185">Reference proteome</keyword>
<protein>
    <submittedName>
        <fullName evidence="1">Uncharacterized protein</fullName>
    </submittedName>
</protein>
<gene>
    <name evidence="1" type="ORF">mPipKuh1_008479</name>
</gene>
<accession>A0A7J7VBQ0</accession>
<dbReference type="Proteomes" id="UP000558488">
    <property type="component" value="Unassembled WGS sequence"/>
</dbReference>
<name>A0A7J7VBQ0_PIPKU</name>
<comment type="caution">
    <text evidence="1">The sequence shown here is derived from an EMBL/GenBank/DDBJ whole genome shotgun (WGS) entry which is preliminary data.</text>
</comment>
<evidence type="ECO:0000313" key="2">
    <source>
        <dbReference type="Proteomes" id="UP000558488"/>
    </source>
</evidence>
<sequence>MLFLLILRWSQPRRCFIYLLFVTLRTYLPSSNISVRIQPTTFEWVSSPESIIRQDVLSICFELGPLVQGSHHLGSDIPETEPFSILGLGSSMGYQASQLLSQGPQPFVYLFKEEAQCLYLGQNFPFLACLWTTCISAAIDKSAKLNHSPVTSGRE</sequence>
<dbReference type="AlphaFoldDB" id="A0A7J7VBQ0"/>
<reference evidence="1 2" key="1">
    <citation type="journal article" date="2020" name="Nature">
        <title>Six reference-quality genomes reveal evolution of bat adaptations.</title>
        <authorList>
            <person name="Jebb D."/>
            <person name="Huang Z."/>
            <person name="Pippel M."/>
            <person name="Hughes G.M."/>
            <person name="Lavrichenko K."/>
            <person name="Devanna P."/>
            <person name="Winkler S."/>
            <person name="Jermiin L.S."/>
            <person name="Skirmuntt E.C."/>
            <person name="Katzourakis A."/>
            <person name="Burkitt-Gray L."/>
            <person name="Ray D.A."/>
            <person name="Sullivan K.A.M."/>
            <person name="Roscito J.G."/>
            <person name="Kirilenko B.M."/>
            <person name="Davalos L.M."/>
            <person name="Corthals A.P."/>
            <person name="Power M.L."/>
            <person name="Jones G."/>
            <person name="Ransome R.D."/>
            <person name="Dechmann D.K.N."/>
            <person name="Locatelli A.G."/>
            <person name="Puechmaille S.J."/>
            <person name="Fedrigo O."/>
            <person name="Jarvis E.D."/>
            <person name="Hiller M."/>
            <person name="Vernes S.C."/>
            <person name="Myers E.W."/>
            <person name="Teeling E.C."/>
        </authorList>
    </citation>
    <scope>NUCLEOTIDE SEQUENCE [LARGE SCALE GENOMIC DNA]</scope>
    <source>
        <strain evidence="1">MPipKuh1</strain>
        <tissue evidence="1">Flight muscle</tissue>
    </source>
</reference>
<proteinExistence type="predicted"/>
<evidence type="ECO:0000313" key="1">
    <source>
        <dbReference type="EMBL" id="KAF6322478.1"/>
    </source>
</evidence>